<evidence type="ECO:0000313" key="3">
    <source>
        <dbReference type="Proteomes" id="UP000013827"/>
    </source>
</evidence>
<dbReference type="EnsemblProtists" id="EOD08338">
    <property type="protein sequence ID" value="EOD08338"/>
    <property type="gene ID" value="EMIHUDRAFT_465563"/>
</dbReference>
<dbReference type="eggNOG" id="ENOG502QQWW">
    <property type="taxonomic scope" value="Eukaryota"/>
</dbReference>
<dbReference type="PANTHER" id="PTHR46873:SF1">
    <property type="entry name" value="EXPRESSED PROTEIN"/>
    <property type="match status" value="1"/>
</dbReference>
<dbReference type="SUPFAM" id="SSF50891">
    <property type="entry name" value="Cyclophilin-like"/>
    <property type="match status" value="1"/>
</dbReference>
<dbReference type="STRING" id="2903.R1BF00"/>
<proteinExistence type="predicted"/>
<dbReference type="RefSeq" id="XP_005760767.1">
    <property type="nucleotide sequence ID" value="XM_005760710.1"/>
</dbReference>
<dbReference type="HOGENOM" id="CLU_904419_0_0_1"/>
<dbReference type="PANTHER" id="PTHR46873">
    <property type="entry name" value="EXPRESSED PROTEIN"/>
    <property type="match status" value="1"/>
</dbReference>
<dbReference type="OMA" id="SEWKHEY"/>
<dbReference type="InterPro" id="IPR029000">
    <property type="entry name" value="Cyclophilin-like_dom_sf"/>
</dbReference>
<evidence type="ECO:0000313" key="2">
    <source>
        <dbReference type="EnsemblProtists" id="EOD08338"/>
    </source>
</evidence>
<dbReference type="Gene3D" id="2.40.100.10">
    <property type="entry name" value="Cyclophilin-like"/>
    <property type="match status" value="1"/>
</dbReference>
<name>A0A0D3IAQ3_EMIH1</name>
<evidence type="ECO:0000259" key="1">
    <source>
        <dbReference type="Pfam" id="PF14295"/>
    </source>
</evidence>
<dbReference type="GeneID" id="17254540"/>
<keyword evidence="3" id="KW-1185">Reference proteome</keyword>
<organism evidence="2 3">
    <name type="scientific">Emiliania huxleyi (strain CCMP1516)</name>
    <dbReference type="NCBI Taxonomy" id="280463"/>
    <lineage>
        <taxon>Eukaryota</taxon>
        <taxon>Haptista</taxon>
        <taxon>Haptophyta</taxon>
        <taxon>Prymnesiophyceae</taxon>
        <taxon>Isochrysidales</taxon>
        <taxon>Noelaerhabdaceae</taxon>
        <taxon>Emiliania</taxon>
    </lineage>
</organism>
<dbReference type="KEGG" id="ehx:EMIHUDRAFT_465563"/>
<reference evidence="2" key="2">
    <citation type="submission" date="2024-10" db="UniProtKB">
        <authorList>
            <consortium name="EnsemblProtists"/>
        </authorList>
    </citation>
    <scope>IDENTIFICATION</scope>
</reference>
<dbReference type="Proteomes" id="UP000013827">
    <property type="component" value="Unassembled WGS sequence"/>
</dbReference>
<reference evidence="3" key="1">
    <citation type="journal article" date="2013" name="Nature">
        <title>Pan genome of the phytoplankton Emiliania underpins its global distribution.</title>
        <authorList>
            <person name="Read B.A."/>
            <person name="Kegel J."/>
            <person name="Klute M.J."/>
            <person name="Kuo A."/>
            <person name="Lefebvre S.C."/>
            <person name="Maumus F."/>
            <person name="Mayer C."/>
            <person name="Miller J."/>
            <person name="Monier A."/>
            <person name="Salamov A."/>
            <person name="Young J."/>
            <person name="Aguilar M."/>
            <person name="Claverie J.M."/>
            <person name="Frickenhaus S."/>
            <person name="Gonzalez K."/>
            <person name="Herman E.K."/>
            <person name="Lin Y.C."/>
            <person name="Napier J."/>
            <person name="Ogata H."/>
            <person name="Sarno A.F."/>
            <person name="Shmutz J."/>
            <person name="Schroeder D."/>
            <person name="de Vargas C."/>
            <person name="Verret F."/>
            <person name="von Dassow P."/>
            <person name="Valentin K."/>
            <person name="Van de Peer Y."/>
            <person name="Wheeler G."/>
            <person name="Dacks J.B."/>
            <person name="Delwiche C.F."/>
            <person name="Dyhrman S.T."/>
            <person name="Glockner G."/>
            <person name="John U."/>
            <person name="Richards T."/>
            <person name="Worden A.Z."/>
            <person name="Zhang X."/>
            <person name="Grigoriev I.V."/>
            <person name="Allen A.E."/>
            <person name="Bidle K."/>
            <person name="Borodovsky M."/>
            <person name="Bowler C."/>
            <person name="Brownlee C."/>
            <person name="Cock J.M."/>
            <person name="Elias M."/>
            <person name="Gladyshev V.N."/>
            <person name="Groth M."/>
            <person name="Guda C."/>
            <person name="Hadaegh A."/>
            <person name="Iglesias-Rodriguez M.D."/>
            <person name="Jenkins J."/>
            <person name="Jones B.M."/>
            <person name="Lawson T."/>
            <person name="Leese F."/>
            <person name="Lindquist E."/>
            <person name="Lobanov A."/>
            <person name="Lomsadze A."/>
            <person name="Malik S.B."/>
            <person name="Marsh M.E."/>
            <person name="Mackinder L."/>
            <person name="Mock T."/>
            <person name="Mueller-Roeber B."/>
            <person name="Pagarete A."/>
            <person name="Parker M."/>
            <person name="Probert I."/>
            <person name="Quesneville H."/>
            <person name="Raines C."/>
            <person name="Rensing S.A."/>
            <person name="Riano-Pachon D.M."/>
            <person name="Richier S."/>
            <person name="Rokitta S."/>
            <person name="Shiraiwa Y."/>
            <person name="Soanes D.M."/>
            <person name="van der Giezen M."/>
            <person name="Wahlund T.M."/>
            <person name="Williams B."/>
            <person name="Wilson W."/>
            <person name="Wolfe G."/>
            <person name="Wurch L.L."/>
        </authorList>
    </citation>
    <scope>NUCLEOTIDE SEQUENCE</scope>
</reference>
<dbReference type="InterPro" id="IPR003609">
    <property type="entry name" value="Pan_app"/>
</dbReference>
<dbReference type="PaxDb" id="2903-EOD08338"/>
<protein>
    <recommendedName>
        <fullName evidence="1">Apple domain-containing protein</fullName>
    </recommendedName>
</protein>
<dbReference type="Gene3D" id="3.50.4.10">
    <property type="entry name" value="Hepatocyte Growth Factor"/>
    <property type="match status" value="1"/>
</dbReference>
<accession>A0A0D3IAQ3</accession>
<dbReference type="Pfam" id="PF14295">
    <property type="entry name" value="PAN_4"/>
    <property type="match status" value="1"/>
</dbReference>
<feature type="domain" description="Apple" evidence="1">
    <location>
        <begin position="50"/>
        <end position="102"/>
    </location>
</feature>
<dbReference type="AlphaFoldDB" id="A0A0D3IAQ3"/>
<sequence>MQAAAAASATSATSAAPTATASAAAAAASAIPATTATATAASCASTREHTDLDGAVVQDGYGPRGLSLPPDECRAACGRTRGCNVWVSCADAKACGQQCWLKWVEVPSTAPLRGEGAHVPWSAGTCEKDKPGSVPLPSAEQLEAVRVVALRTAKGELRIKLRPDWHAPSVTYVRTVALTDTCTAKCVFYRAEPGFLLQGGMRAVVPPNSRCRAFPGGPADCTDPQERPGGKMMEKGQVAWAGGSAGPDLFILMGRNGFGATHTVWGELADEASLALALELVQAPIEKGLKPGSMRMIADPISFTVHVV</sequence>